<dbReference type="Pfam" id="PF00535">
    <property type="entry name" value="Glycos_transf_2"/>
    <property type="match status" value="1"/>
</dbReference>
<feature type="transmembrane region" description="Helical" evidence="1">
    <location>
        <begin position="659"/>
        <end position="684"/>
    </location>
</feature>
<dbReference type="InterPro" id="IPR001173">
    <property type="entry name" value="Glyco_trans_2-like"/>
</dbReference>
<dbReference type="Proteomes" id="UP000178659">
    <property type="component" value="Unassembled WGS sequence"/>
</dbReference>
<feature type="transmembrane region" description="Helical" evidence="1">
    <location>
        <begin position="450"/>
        <end position="473"/>
    </location>
</feature>
<evidence type="ECO:0000259" key="2">
    <source>
        <dbReference type="Pfam" id="PF00535"/>
    </source>
</evidence>
<dbReference type="AlphaFoldDB" id="A0A1G1VCC2"/>
<keyword evidence="1" id="KW-0812">Transmembrane</keyword>
<feature type="transmembrane region" description="Helical" evidence="1">
    <location>
        <begin position="377"/>
        <end position="394"/>
    </location>
</feature>
<dbReference type="Gene3D" id="3.90.550.10">
    <property type="entry name" value="Spore Coat Polysaccharide Biosynthesis Protein SpsA, Chain A"/>
    <property type="match status" value="1"/>
</dbReference>
<dbReference type="CDD" id="cd04186">
    <property type="entry name" value="GT_2_like_c"/>
    <property type="match status" value="1"/>
</dbReference>
<feature type="transmembrane region" description="Helical" evidence="1">
    <location>
        <begin position="628"/>
        <end position="647"/>
    </location>
</feature>
<dbReference type="PANTHER" id="PTHR43179">
    <property type="entry name" value="RHAMNOSYLTRANSFERASE WBBL"/>
    <property type="match status" value="1"/>
</dbReference>
<dbReference type="PANTHER" id="PTHR43179:SF7">
    <property type="entry name" value="RHAMNOSYLTRANSFERASE WBBL"/>
    <property type="match status" value="1"/>
</dbReference>
<evidence type="ECO:0000313" key="4">
    <source>
        <dbReference type="Proteomes" id="UP000178659"/>
    </source>
</evidence>
<gene>
    <name evidence="3" type="ORF">A3A77_01655</name>
</gene>
<keyword evidence="1" id="KW-0472">Membrane</keyword>
<feature type="transmembrane region" description="Helical" evidence="1">
    <location>
        <begin position="425"/>
        <end position="443"/>
    </location>
</feature>
<evidence type="ECO:0000256" key="1">
    <source>
        <dbReference type="SAM" id="Phobius"/>
    </source>
</evidence>
<accession>A0A1G1VCC2</accession>
<feature type="transmembrane region" description="Helical" evidence="1">
    <location>
        <begin position="588"/>
        <end position="607"/>
    </location>
</feature>
<proteinExistence type="predicted"/>
<organism evidence="3 4">
    <name type="scientific">Candidatus Blackburnbacteria bacterium RIFCSPLOWO2_01_FULL_40_20</name>
    <dbReference type="NCBI Taxonomy" id="1797519"/>
    <lineage>
        <taxon>Bacteria</taxon>
        <taxon>Candidatus Blackburniibacteriota</taxon>
    </lineage>
</organism>
<dbReference type="SUPFAM" id="SSF53448">
    <property type="entry name" value="Nucleotide-diphospho-sugar transferases"/>
    <property type="match status" value="1"/>
</dbReference>
<reference evidence="3 4" key="1">
    <citation type="journal article" date="2016" name="Nat. Commun.">
        <title>Thousands of microbial genomes shed light on interconnected biogeochemical processes in an aquifer system.</title>
        <authorList>
            <person name="Anantharaman K."/>
            <person name="Brown C.T."/>
            <person name="Hug L.A."/>
            <person name="Sharon I."/>
            <person name="Castelle C.J."/>
            <person name="Probst A.J."/>
            <person name="Thomas B.C."/>
            <person name="Singh A."/>
            <person name="Wilkins M.J."/>
            <person name="Karaoz U."/>
            <person name="Brodie E.L."/>
            <person name="Williams K.H."/>
            <person name="Hubbard S.S."/>
            <person name="Banfield J.F."/>
        </authorList>
    </citation>
    <scope>NUCLEOTIDE SEQUENCE [LARGE SCALE GENOMIC DNA]</scope>
</reference>
<comment type="caution">
    <text evidence="3">The sequence shown here is derived from an EMBL/GenBank/DDBJ whole genome shotgun (WGS) entry which is preliminary data.</text>
</comment>
<name>A0A1G1VCC2_9BACT</name>
<evidence type="ECO:0000313" key="3">
    <source>
        <dbReference type="EMBL" id="OGY13001.1"/>
    </source>
</evidence>
<keyword evidence="1" id="KW-1133">Transmembrane helix</keyword>
<feature type="transmembrane region" description="Helical" evidence="1">
    <location>
        <begin position="553"/>
        <end position="576"/>
    </location>
</feature>
<feature type="transmembrane region" description="Helical" evidence="1">
    <location>
        <begin position="324"/>
        <end position="340"/>
    </location>
</feature>
<feature type="domain" description="Glycosyltransferase 2-like" evidence="2">
    <location>
        <begin position="6"/>
        <end position="135"/>
    </location>
</feature>
<protein>
    <recommendedName>
        <fullName evidence="2">Glycosyltransferase 2-like domain-containing protein</fullName>
    </recommendedName>
</protein>
<sequence length="692" mass="78474">MNYDLTIIIVNYNTANLVLDAVASIKKTTGNLGDPKTEIILVDNGSKDVSKLLKLSGKNIKLLKNDENLGFSKGNNQGIKIARGEYILLLNSDTIVKEGAINKILFYAKSSKNVGVVGARLLNNDGSIQESAMRFPTIFKTMAESWFGKKLLKYIPKGGSPVKVEAVVGAAFLITPEALKKVGMLDERYFFYYEDLDYCRRIKKAGLEVHYLPDAEIVHLHGVAGKSIVDSANQWRRLVPSSKIYNGDLKHDLLFFIRWSGEGRNRLLLFVFLVGLLLRLFLSIQIYSGDVNNHISWAKDSLTLGVGGIYEREFAVRYGTMTPTYPPVTLLLFTISYFLYDFLYSATWSLNASVPAFPSNLIFFFQDQDTLPAFLKIPGMLADMGIALLVFMFVRKLIGGRKWPLIASSLVLFNPAFFYNSAVWGQIEALPLLFILTSFYFLLFTQRSLLAVVLLTVALLVKQTSIIFLPIFALVFYKKFSSQEIVKSVIVSMVIFWMSFLPFFQKGNILLFPFSTYLNKIQTGSGSDYITDHAFNFWSLTTGLSKVSDSKPFLFDLPFVLWGYGIFGVIYALTLYKNYKDKFSVESVLTSITIVGTASFLFLTRMHERYLEQALPFLLLITILKRKYLPLFIIVSLFYLINLYHNWWAPRIDSLVSLFSVPMFINLITVICIGIFLFLFIQFIRGGDAREK</sequence>
<dbReference type="InterPro" id="IPR029044">
    <property type="entry name" value="Nucleotide-diphossugar_trans"/>
</dbReference>
<dbReference type="EMBL" id="MHCC01000022">
    <property type="protein sequence ID" value="OGY13001.1"/>
    <property type="molecule type" value="Genomic_DNA"/>
</dbReference>
<feature type="transmembrane region" description="Helical" evidence="1">
    <location>
        <begin position="267"/>
        <end position="287"/>
    </location>
</feature>
<feature type="transmembrane region" description="Helical" evidence="1">
    <location>
        <begin position="485"/>
        <end position="504"/>
    </location>
</feature>